<gene>
    <name evidence="1" type="ORF">PN36_35080</name>
</gene>
<protein>
    <submittedName>
        <fullName evidence="1">Uncharacterized protein</fullName>
    </submittedName>
</protein>
<feature type="non-terminal residue" evidence="1">
    <location>
        <position position="69"/>
    </location>
</feature>
<proteinExistence type="predicted"/>
<dbReference type="EMBL" id="JSZA02000414">
    <property type="protein sequence ID" value="TGN99685.1"/>
    <property type="molecule type" value="Genomic_DNA"/>
</dbReference>
<dbReference type="AlphaFoldDB" id="A0A4E0QPY5"/>
<evidence type="ECO:0000313" key="2">
    <source>
        <dbReference type="Proteomes" id="UP000030428"/>
    </source>
</evidence>
<comment type="caution">
    <text evidence="1">The sequence shown here is derived from an EMBL/GenBank/DDBJ whole genome shotgun (WGS) entry which is preliminary data.</text>
</comment>
<accession>A0A4E0QPY5</accession>
<keyword evidence="2" id="KW-1185">Reference proteome</keyword>
<dbReference type="Proteomes" id="UP000030428">
    <property type="component" value="Unassembled WGS sequence"/>
</dbReference>
<reference evidence="1 2" key="1">
    <citation type="journal article" date="2016" name="Front. Microbiol.">
        <title>Single-Cell (Meta-)Genomics of a Dimorphic Candidatus Thiomargarita nelsonii Reveals Genomic Plasticity.</title>
        <authorList>
            <person name="Flood B.E."/>
            <person name="Fliss P."/>
            <person name="Jones D.S."/>
            <person name="Dick G.J."/>
            <person name="Jain S."/>
            <person name="Kaster A.K."/>
            <person name="Winkel M."/>
            <person name="Mussmann M."/>
            <person name="Bailey J."/>
        </authorList>
    </citation>
    <scope>NUCLEOTIDE SEQUENCE [LARGE SCALE GENOMIC DNA]</scope>
    <source>
        <strain evidence="1">Hydrate Ridge</strain>
    </source>
</reference>
<organism evidence="1 2">
    <name type="scientific">Candidatus Thiomargarita nelsonii</name>
    <dbReference type="NCBI Taxonomy" id="1003181"/>
    <lineage>
        <taxon>Bacteria</taxon>
        <taxon>Pseudomonadati</taxon>
        <taxon>Pseudomonadota</taxon>
        <taxon>Gammaproteobacteria</taxon>
        <taxon>Thiotrichales</taxon>
        <taxon>Thiotrichaceae</taxon>
        <taxon>Thiomargarita</taxon>
    </lineage>
</organism>
<evidence type="ECO:0000313" key="1">
    <source>
        <dbReference type="EMBL" id="TGN99685.1"/>
    </source>
</evidence>
<sequence length="69" mass="7827">MITKFREDHPKLKAIILEDGLASNGPHIRILQDQGLSFILGAKPGDHGYLFEQADLAGKNERRFEHRDT</sequence>
<name>A0A4E0QPY5_9GAMM</name>